<protein>
    <submittedName>
        <fullName evidence="2">Uncharacterized protein</fullName>
    </submittedName>
</protein>
<dbReference type="AlphaFoldDB" id="A0A9Q1IYL5"/>
<organism evidence="2 3">
    <name type="scientific">Synaphobranchus kaupii</name>
    <name type="common">Kaup's arrowtooth eel</name>
    <dbReference type="NCBI Taxonomy" id="118154"/>
    <lineage>
        <taxon>Eukaryota</taxon>
        <taxon>Metazoa</taxon>
        <taxon>Chordata</taxon>
        <taxon>Craniata</taxon>
        <taxon>Vertebrata</taxon>
        <taxon>Euteleostomi</taxon>
        <taxon>Actinopterygii</taxon>
        <taxon>Neopterygii</taxon>
        <taxon>Teleostei</taxon>
        <taxon>Anguilliformes</taxon>
        <taxon>Synaphobranchidae</taxon>
        <taxon>Synaphobranchus</taxon>
    </lineage>
</organism>
<name>A0A9Q1IYL5_SYNKA</name>
<evidence type="ECO:0000256" key="1">
    <source>
        <dbReference type="SAM" id="MobiDB-lite"/>
    </source>
</evidence>
<evidence type="ECO:0000313" key="2">
    <source>
        <dbReference type="EMBL" id="KAJ8359281.1"/>
    </source>
</evidence>
<accession>A0A9Q1IYL5</accession>
<dbReference type="Proteomes" id="UP001152622">
    <property type="component" value="Chromosome 5"/>
</dbReference>
<dbReference type="EMBL" id="JAINUF010000005">
    <property type="protein sequence ID" value="KAJ8359281.1"/>
    <property type="molecule type" value="Genomic_DNA"/>
</dbReference>
<gene>
    <name evidence="2" type="ORF">SKAU_G00158060</name>
</gene>
<feature type="compositionally biased region" description="Basic and acidic residues" evidence="1">
    <location>
        <begin position="127"/>
        <end position="138"/>
    </location>
</feature>
<feature type="region of interest" description="Disordered" evidence="1">
    <location>
        <begin position="82"/>
        <end position="138"/>
    </location>
</feature>
<comment type="caution">
    <text evidence="2">The sequence shown here is derived from an EMBL/GenBank/DDBJ whole genome shotgun (WGS) entry which is preliminary data.</text>
</comment>
<proteinExistence type="predicted"/>
<evidence type="ECO:0000313" key="3">
    <source>
        <dbReference type="Proteomes" id="UP001152622"/>
    </source>
</evidence>
<reference evidence="2" key="1">
    <citation type="journal article" date="2023" name="Science">
        <title>Genome structures resolve the early diversification of teleost fishes.</title>
        <authorList>
            <person name="Parey E."/>
            <person name="Louis A."/>
            <person name="Montfort J."/>
            <person name="Bouchez O."/>
            <person name="Roques C."/>
            <person name="Iampietro C."/>
            <person name="Lluch J."/>
            <person name="Castinel A."/>
            <person name="Donnadieu C."/>
            <person name="Desvignes T."/>
            <person name="Floi Bucao C."/>
            <person name="Jouanno E."/>
            <person name="Wen M."/>
            <person name="Mejri S."/>
            <person name="Dirks R."/>
            <person name="Jansen H."/>
            <person name="Henkel C."/>
            <person name="Chen W.J."/>
            <person name="Zahm M."/>
            <person name="Cabau C."/>
            <person name="Klopp C."/>
            <person name="Thompson A.W."/>
            <person name="Robinson-Rechavi M."/>
            <person name="Braasch I."/>
            <person name="Lecointre G."/>
            <person name="Bobe J."/>
            <person name="Postlethwait J.H."/>
            <person name="Berthelot C."/>
            <person name="Roest Crollius H."/>
            <person name="Guiguen Y."/>
        </authorList>
    </citation>
    <scope>NUCLEOTIDE SEQUENCE</scope>
    <source>
        <strain evidence="2">WJC10195</strain>
    </source>
</reference>
<sequence>MHIFYLRAVRRPFSSPESPTPVFLLLPIDIRHWLTAQLILLVLFEGISPTEQSAIVLKSARYTYTQISLDWGRARQDRAITGSPLKAVEKDRQRASDSLLVMKPASETEDQERPTDRKRKAAGYLKEAQRRPRPGEVR</sequence>
<keyword evidence="3" id="KW-1185">Reference proteome</keyword>